<organism evidence="2 3">
    <name type="scientific">Ephemerocybe angulata</name>
    <dbReference type="NCBI Taxonomy" id="980116"/>
    <lineage>
        <taxon>Eukaryota</taxon>
        <taxon>Fungi</taxon>
        <taxon>Dikarya</taxon>
        <taxon>Basidiomycota</taxon>
        <taxon>Agaricomycotina</taxon>
        <taxon>Agaricomycetes</taxon>
        <taxon>Agaricomycetidae</taxon>
        <taxon>Agaricales</taxon>
        <taxon>Agaricineae</taxon>
        <taxon>Psathyrellaceae</taxon>
        <taxon>Ephemerocybe</taxon>
    </lineage>
</organism>
<evidence type="ECO:0000256" key="1">
    <source>
        <dbReference type="SAM" id="SignalP"/>
    </source>
</evidence>
<proteinExistence type="predicted"/>
<dbReference type="EMBL" id="JACGCI010000008">
    <property type="protein sequence ID" value="KAF6762070.1"/>
    <property type="molecule type" value="Genomic_DNA"/>
</dbReference>
<reference evidence="2 3" key="1">
    <citation type="submission" date="2020-07" db="EMBL/GenBank/DDBJ databases">
        <title>Comparative genomics of pyrophilous fungi reveals a link between fire events and developmental genes.</title>
        <authorList>
            <consortium name="DOE Joint Genome Institute"/>
            <person name="Steindorff A.S."/>
            <person name="Carver A."/>
            <person name="Calhoun S."/>
            <person name="Stillman K."/>
            <person name="Liu H."/>
            <person name="Lipzen A."/>
            <person name="Pangilinan J."/>
            <person name="Labutti K."/>
            <person name="Bruns T.D."/>
            <person name="Grigoriev I.V."/>
        </authorList>
    </citation>
    <scope>NUCLEOTIDE SEQUENCE [LARGE SCALE GENOMIC DNA]</scope>
    <source>
        <strain evidence="2 3">CBS 144469</strain>
    </source>
</reference>
<keyword evidence="3" id="KW-1185">Reference proteome</keyword>
<accession>A0A8H6IAR7</accession>
<evidence type="ECO:0000313" key="3">
    <source>
        <dbReference type="Proteomes" id="UP000521943"/>
    </source>
</evidence>
<feature type="chain" id="PRO_5034123721" description="Secreted protein" evidence="1">
    <location>
        <begin position="18"/>
        <end position="86"/>
    </location>
</feature>
<sequence length="86" mass="9345">MMILWIWVRASFAGLSSKPLVCLQGARVSECGREGNLRQPEASSKETLTCTELKTTGQSSKKGRGGRDFLRERNALRGCRASAVSG</sequence>
<comment type="caution">
    <text evidence="2">The sequence shown here is derived from an EMBL/GenBank/DDBJ whole genome shotgun (WGS) entry which is preliminary data.</text>
</comment>
<dbReference type="AlphaFoldDB" id="A0A8H6IAR7"/>
<protein>
    <recommendedName>
        <fullName evidence="4">Secreted protein</fullName>
    </recommendedName>
</protein>
<feature type="signal peptide" evidence="1">
    <location>
        <begin position="1"/>
        <end position="17"/>
    </location>
</feature>
<evidence type="ECO:0000313" key="2">
    <source>
        <dbReference type="EMBL" id="KAF6762070.1"/>
    </source>
</evidence>
<keyword evidence="1" id="KW-0732">Signal</keyword>
<evidence type="ECO:0008006" key="4">
    <source>
        <dbReference type="Google" id="ProtNLM"/>
    </source>
</evidence>
<name>A0A8H6IAR7_9AGAR</name>
<gene>
    <name evidence="2" type="ORF">DFP72DRAFT_595329</name>
</gene>
<dbReference type="Proteomes" id="UP000521943">
    <property type="component" value="Unassembled WGS sequence"/>
</dbReference>